<gene>
    <name evidence="3" type="ORF">B0T11DRAFT_357715</name>
</gene>
<dbReference type="InterPro" id="IPR018200">
    <property type="entry name" value="USP_CS"/>
</dbReference>
<dbReference type="FunFam" id="3.90.70.10:FF:000136">
    <property type="entry name" value="Ubiquitin C-terminal hydrolase, putative"/>
    <property type="match status" value="1"/>
</dbReference>
<dbReference type="InterPro" id="IPR001394">
    <property type="entry name" value="Peptidase_C19_UCH"/>
</dbReference>
<evidence type="ECO:0000313" key="4">
    <source>
        <dbReference type="Proteomes" id="UP000813385"/>
    </source>
</evidence>
<feature type="domain" description="USP" evidence="2">
    <location>
        <begin position="1670"/>
        <end position="1996"/>
    </location>
</feature>
<dbReference type="Gene3D" id="3.90.70.10">
    <property type="entry name" value="Cysteine proteinases"/>
    <property type="match status" value="1"/>
</dbReference>
<feature type="compositionally biased region" description="Polar residues" evidence="1">
    <location>
        <begin position="43"/>
        <end position="71"/>
    </location>
</feature>
<accession>A0A8K0TDE7</accession>
<evidence type="ECO:0000259" key="2">
    <source>
        <dbReference type="PROSITE" id="PS50235"/>
    </source>
</evidence>
<feature type="compositionally biased region" description="Polar residues" evidence="1">
    <location>
        <begin position="115"/>
        <end position="124"/>
    </location>
</feature>
<dbReference type="InterPro" id="IPR038765">
    <property type="entry name" value="Papain-like_cys_pep_sf"/>
</dbReference>
<dbReference type="OrthoDB" id="420187at2759"/>
<keyword evidence="3" id="KW-0378">Hydrolase</keyword>
<proteinExistence type="predicted"/>
<dbReference type="GO" id="GO:0016579">
    <property type="term" value="P:protein deubiquitination"/>
    <property type="evidence" value="ECO:0007669"/>
    <property type="project" value="InterPro"/>
</dbReference>
<name>A0A8K0TDE7_9PEZI</name>
<evidence type="ECO:0000313" key="3">
    <source>
        <dbReference type="EMBL" id="KAH7354354.1"/>
    </source>
</evidence>
<evidence type="ECO:0000256" key="1">
    <source>
        <dbReference type="SAM" id="MobiDB-lite"/>
    </source>
</evidence>
<dbReference type="Proteomes" id="UP000813385">
    <property type="component" value="Unassembled WGS sequence"/>
</dbReference>
<keyword evidence="4" id="KW-1185">Reference proteome</keyword>
<dbReference type="PANTHER" id="PTHR24006:SF827">
    <property type="entry name" value="UBIQUITIN CARBOXYL-TERMINAL HYDROLASE 34"/>
    <property type="match status" value="1"/>
</dbReference>
<feature type="compositionally biased region" description="Low complexity" evidence="1">
    <location>
        <begin position="135"/>
        <end position="148"/>
    </location>
</feature>
<dbReference type="PROSITE" id="PS50235">
    <property type="entry name" value="USP_3"/>
    <property type="match status" value="1"/>
</dbReference>
<reference evidence="3" key="1">
    <citation type="journal article" date="2021" name="Nat. Commun.">
        <title>Genetic determinants of endophytism in the Arabidopsis root mycobiome.</title>
        <authorList>
            <person name="Mesny F."/>
            <person name="Miyauchi S."/>
            <person name="Thiergart T."/>
            <person name="Pickel B."/>
            <person name="Atanasova L."/>
            <person name="Karlsson M."/>
            <person name="Huettel B."/>
            <person name="Barry K.W."/>
            <person name="Haridas S."/>
            <person name="Chen C."/>
            <person name="Bauer D."/>
            <person name="Andreopoulos W."/>
            <person name="Pangilinan J."/>
            <person name="LaButti K."/>
            <person name="Riley R."/>
            <person name="Lipzen A."/>
            <person name="Clum A."/>
            <person name="Drula E."/>
            <person name="Henrissat B."/>
            <person name="Kohler A."/>
            <person name="Grigoriev I.V."/>
            <person name="Martin F.M."/>
            <person name="Hacquard S."/>
        </authorList>
    </citation>
    <scope>NUCLEOTIDE SEQUENCE</scope>
    <source>
        <strain evidence="3">MPI-CAGE-AT-0016</strain>
    </source>
</reference>
<dbReference type="InterPro" id="IPR021905">
    <property type="entry name" value="DUF3517"/>
</dbReference>
<organism evidence="3 4">
    <name type="scientific">Plectosphaerella cucumerina</name>
    <dbReference type="NCBI Taxonomy" id="40658"/>
    <lineage>
        <taxon>Eukaryota</taxon>
        <taxon>Fungi</taxon>
        <taxon>Dikarya</taxon>
        <taxon>Ascomycota</taxon>
        <taxon>Pezizomycotina</taxon>
        <taxon>Sordariomycetes</taxon>
        <taxon>Hypocreomycetidae</taxon>
        <taxon>Glomerellales</taxon>
        <taxon>Plectosphaerellaceae</taxon>
        <taxon>Plectosphaerella</taxon>
    </lineage>
</organism>
<feature type="compositionally biased region" description="Polar residues" evidence="1">
    <location>
        <begin position="83"/>
        <end position="99"/>
    </location>
</feature>
<feature type="region of interest" description="Disordered" evidence="1">
    <location>
        <begin position="2564"/>
        <end position="2586"/>
    </location>
</feature>
<dbReference type="PANTHER" id="PTHR24006">
    <property type="entry name" value="UBIQUITIN CARBOXYL-TERMINAL HYDROLASE"/>
    <property type="match status" value="1"/>
</dbReference>
<dbReference type="Pfam" id="PF00443">
    <property type="entry name" value="UCH"/>
    <property type="match status" value="1"/>
</dbReference>
<dbReference type="CDD" id="cd02659">
    <property type="entry name" value="peptidase_C19C"/>
    <property type="match status" value="1"/>
</dbReference>
<feature type="region of interest" description="Disordered" evidence="1">
    <location>
        <begin position="1"/>
        <end position="215"/>
    </location>
</feature>
<dbReference type="PROSITE" id="PS00973">
    <property type="entry name" value="USP_2"/>
    <property type="match status" value="1"/>
</dbReference>
<dbReference type="SUPFAM" id="SSF54001">
    <property type="entry name" value="Cysteine proteinases"/>
    <property type="match status" value="1"/>
</dbReference>
<dbReference type="GO" id="GO:0004843">
    <property type="term" value="F:cysteine-type deubiquitinase activity"/>
    <property type="evidence" value="ECO:0007669"/>
    <property type="project" value="InterPro"/>
</dbReference>
<protein>
    <submittedName>
        <fullName evidence="3">Ubiquitin carboxyl-terminal hydrolase</fullName>
    </submittedName>
</protein>
<comment type="caution">
    <text evidence="3">The sequence shown here is derived from an EMBL/GenBank/DDBJ whole genome shotgun (WGS) entry which is preliminary data.</text>
</comment>
<sequence>MDPATASPEAPDRPASSPEPVPTRPNPFDDENNSARKRRRTSPVDSPTATSPLRSSSPAGPQDHPTTSSDTVMVHAEDADSPATASTTMHVDPNTSLPSTPEGPQPADFVPDPPSSSRVTTINLRQHGGLDGGVSSPDTSSPEASSPSDGRDRLVTSDLNMPDVDSDLRRDSAPSGDDDTPTSSTLGASSPELVEVVDQSRSTEAAGATRPPEDLDAAITGDLSNFDFAADFPFLTPNESLPQVVGRILNFLESSGSGSPSGDDGSSDENVITSLNAWIAKCVVWFQQLSLDRAIACVQGHQNFWARLVDLILFLNHKRYLTFFELQPNTFSSLPRHKYPAYSQSRALANAFLQRAGSLAAAFVAIDVKNLNRHRSDPDFADAPTPHILSSHLLSVFAPVARQSRQLASEDAQSALLTEEPVGIVQTFTEATGGGLGSLLKLIQIITSLIPRYPRLADASSAAVSASAAVLNDTMFYASSDLIGENEVKARLAIGHQIFEVAADAFSISIDKHLTHLNPGRTEVLVTSLGEILIHTLTGGHPNAVERVKQHRLDYPGIAEHLIALAICHEWRLSILCRLIKCSQMQLRVTAVRMANEELVRAWKTHNNDQPGNRAFMRHLAAHLDSTRIVEYILDPACHPEITGQSGNIVAFFVATAYYRDEHTDMLWGSFAAAQDLRICDALQALVSPVLNLFQTEHFVYLFGKFQNLPIQDFSPAIRQLLDSALTCFLGKGQVEFDFHAENEDYRFLLPNLLIRLIREASVVGQGGRLASPEVHDVAQARFFDLVSRGLHPDVRRAVYADCCSDIAAKTRTTLGSMWVLAICLRQPRFADAPSLMQDYDLPRSMVEELELATQNANGAESESVLTGLANSPRMQLLAAIVEHEPSPLPADLCIRLLDALVGSKAVSQDDRDTGWQILNVAGLNARKGSTFLSTCFTDYLPRIMPDHIRPGTLEFVKRILMKHVNFVKGPAILQDMGLIEEPEIENAALDDEKSFVGAGVEQLWRFLLSTTNETLVDAMIQILNDIYVESNVIQEYPYERARQVHLHVVERCIHQMQSAAEALDADGSNDVSAAANSEVLSNQRRIFTRSLAVLQAFLKAYRSTRRFSVPDLRSLMPEAPSQIQGDPADLKYQTFSGIAQSDIMPLAIGTKNTAASLLATLKEATGFDNYRVYYRGSPFTISEQDISRSLEELKIHNGLLLVKKEPTGADAPTKGKPGACGLEIKILEHFQPLWTYLSMEPFLARQVYYFLTNLPADSRQLELINSPSSGHQDIFPKGEPYKCMYAVYTLEQYLNTSRKRSVAVVAGGEEDDDGMAAAKNALARAWTLLVDAISDADLLSGSEHVLPKHQMSDTLMQLYLRVLNDSTLLGLTTIPENRIPAVGCLMDLARSALGTPRHDHSCGLIQKVFTSLLHTSALSSEFWASFIAHPDTTALIEDILIHENDPRIRMSAVDAIQQRSCLGSITLSVAPREFQDFFWPTLSTLISKATSFPGQCREFFTLVQTVLKSLCEEQRWDLLNPEKLVSECCLIVLDYETTEVLGVPYVEDTVLGALAAIVHSILVHRAPESYDWEFPPRFAERLFWKHLFPDNREEPSHPVPRSVLNFHTRSRLYTILVLVTQNDESSTLDLVKSLNQLTQFDGGEEEPYEYELPQCLDRIVEVRSPCGYAGLRNLGNTCYLNSLLAQLFMNTSFRKFMVEAPVKDLDAQDLLLETRKLFCNMQDTIRRYVDTSSMVSTIKTYDDTGIDVGVQMDVDEFYNLLFDRWEGQLSTPGERQTFRTFYGGQLVQQVSSKECEHISERFEPFSAIQCDIKGKKNLAESLQAYVDGEVMQGDNKYKCSDCDRHVDAVKRACLKDVPDNLIFHLKRFDFNLRTMMRSKINDHFAFPPSIDMRPYTIEHLSGSAEKQEPDNFELVGILVHAGTAESGHYYSYIRQRPNTGEQDFWMEFNDDMVTPWDPKLMEEATFGTPEGRTYEHGGFSYEKSNNAYMLFYQRSSILEAQRSAMLASGVKAPLRAETPPDIYNIIMDDNLKWLRRWCLFDPYHHQFVQKLADRLLASPNKTCPVQHRMQNRMMMALIAVYDQAATRSKDLAGAEPLRQTAQSAVENCDGCAKALVTYLFNTHEPLKALVQRNADASVRGNSAELFMAAVKRIREHDPDTYGLRVHSPETYDLDSTVAGNCAILFDNLWSQFHTHTRSWAEVFGLVQSFAELGHYETALLLNEDWLWKMLMIVATDTSFPDLPEHFRRLHAIMSRRALNRPVNFAAPIQLIRHFMSALTPQTTARSVVDSDDRLSIALAEPGKLLPWSKSEVLAIRAESPYQSGSVFLRRLLDVEQALMSTEAILRVFARGNKTMRIALHQVLVQALDDRVEVMSIKPYLRGTLVFVEADPVAQPSLELLKCAMVACRQSSSQHHVYMQFFRELDKKLKDEVLPEKLIYWASEWAPALLASTNRHVADQVELHLLEDLLPDPREDGDVPLPTAVTRAVREFALRSLNYLKREFGNRPVTHGSVDNLQRVQQHCEPFFSDEVSDDVQTITRERYNQIREEIYSVVQSNLVEELEDDGSDWDSSGHFESLAEMETQM</sequence>
<dbReference type="GO" id="GO:0005634">
    <property type="term" value="C:nucleus"/>
    <property type="evidence" value="ECO:0007669"/>
    <property type="project" value="TreeGrafter"/>
</dbReference>
<dbReference type="GO" id="GO:0005829">
    <property type="term" value="C:cytosol"/>
    <property type="evidence" value="ECO:0007669"/>
    <property type="project" value="TreeGrafter"/>
</dbReference>
<dbReference type="Pfam" id="PF12030">
    <property type="entry name" value="DUF3517"/>
    <property type="match status" value="1"/>
</dbReference>
<dbReference type="InterPro" id="IPR028889">
    <property type="entry name" value="USP"/>
</dbReference>
<dbReference type="EMBL" id="JAGPXD010000005">
    <property type="protein sequence ID" value="KAH7354354.1"/>
    <property type="molecule type" value="Genomic_DNA"/>
</dbReference>
<dbReference type="InterPro" id="IPR050164">
    <property type="entry name" value="Peptidase_C19"/>
</dbReference>